<evidence type="ECO:0000313" key="3">
    <source>
        <dbReference type="Proteomes" id="UP001465976"/>
    </source>
</evidence>
<dbReference type="EMBL" id="JBAHYK010000464">
    <property type="protein sequence ID" value="KAL0573784.1"/>
    <property type="molecule type" value="Genomic_DNA"/>
</dbReference>
<sequence length="514" mass="58814">MNFDQTDKPQDVQYSRLEASLAQAHVSERPMSRAADDVHRHVNQDDLVNEFDIDDFIDPNDYPLQMSHSLVDVFSAVQFHKHMANDLNFSSETRINCLKAESGSQEWLVVDDRLLDDLSSRHKSRSNYSGSPPRTLLAFFVPRTPQPNSSFGSRVFMRKDSAKRFFDSLDVEPSFLMNLIGRPDYWAPSTKFRSDEVNELTTCEFSCQHPRWNLNVQGSPLSAYMRFDRVRNLTLYIVAHKENDTSVDALQQLIRLGIKSLYGYGKTDFSETERRSKMFLDDPFQIHLMLSNLSFEASKHHVKRFQRFMWTQTNKVDDHLAGFVKSDRSKLSGLTKDLQVISQNADSHIANANVAIYCAEGIQSAHARFHILMKSPEIMSEPIADAIEYIAASLRKQKMWFTNYKNRKDSTMSLVYNLVTQQDAANNIGLAMDMRKDSASMTAIATLTMLFLPGTFAASVLSAGIFSASISNTIEVSGMWWLFVAITIPLTVIVMVSWWIYHKRMMRSLENENR</sequence>
<comment type="caution">
    <text evidence="2">The sequence shown here is derived from an EMBL/GenBank/DDBJ whole genome shotgun (WGS) entry which is preliminary data.</text>
</comment>
<feature type="transmembrane region" description="Helical" evidence="1">
    <location>
        <begin position="478"/>
        <end position="501"/>
    </location>
</feature>
<name>A0ABR3FEP3_9AGAR</name>
<organism evidence="2 3">
    <name type="scientific">Marasmius crinis-equi</name>
    <dbReference type="NCBI Taxonomy" id="585013"/>
    <lineage>
        <taxon>Eukaryota</taxon>
        <taxon>Fungi</taxon>
        <taxon>Dikarya</taxon>
        <taxon>Basidiomycota</taxon>
        <taxon>Agaricomycotina</taxon>
        <taxon>Agaricomycetes</taxon>
        <taxon>Agaricomycetidae</taxon>
        <taxon>Agaricales</taxon>
        <taxon>Marasmiineae</taxon>
        <taxon>Marasmiaceae</taxon>
        <taxon>Marasmius</taxon>
    </lineage>
</organism>
<protein>
    <submittedName>
        <fullName evidence="2">Uncharacterized protein</fullName>
    </submittedName>
</protein>
<feature type="transmembrane region" description="Helical" evidence="1">
    <location>
        <begin position="442"/>
        <end position="466"/>
    </location>
</feature>
<keyword evidence="3" id="KW-1185">Reference proteome</keyword>
<dbReference type="Gene3D" id="1.20.58.340">
    <property type="entry name" value="Magnesium transport protein CorA, transmembrane region"/>
    <property type="match status" value="1"/>
</dbReference>
<evidence type="ECO:0000313" key="2">
    <source>
        <dbReference type="EMBL" id="KAL0573784.1"/>
    </source>
</evidence>
<accession>A0ABR3FEP3</accession>
<keyword evidence="1" id="KW-0472">Membrane</keyword>
<dbReference type="Proteomes" id="UP001465976">
    <property type="component" value="Unassembled WGS sequence"/>
</dbReference>
<keyword evidence="1" id="KW-1133">Transmembrane helix</keyword>
<keyword evidence="1" id="KW-0812">Transmembrane</keyword>
<evidence type="ECO:0000256" key="1">
    <source>
        <dbReference type="SAM" id="Phobius"/>
    </source>
</evidence>
<gene>
    <name evidence="2" type="ORF">V5O48_008171</name>
</gene>
<proteinExistence type="predicted"/>
<reference evidence="2 3" key="1">
    <citation type="submission" date="2024-02" db="EMBL/GenBank/DDBJ databases">
        <title>A draft genome for the cacao thread blight pathogen Marasmius crinis-equi.</title>
        <authorList>
            <person name="Cohen S.P."/>
            <person name="Baruah I.K."/>
            <person name="Amoako-Attah I."/>
            <person name="Bukari Y."/>
            <person name="Meinhardt L.W."/>
            <person name="Bailey B.A."/>
        </authorList>
    </citation>
    <scope>NUCLEOTIDE SEQUENCE [LARGE SCALE GENOMIC DNA]</scope>
    <source>
        <strain evidence="2 3">GH-76</strain>
    </source>
</reference>